<gene>
    <name evidence="1" type="ORF">CORMATOL_00136</name>
</gene>
<organism evidence="1 2">
    <name type="scientific">Corynebacterium matruchotii ATCC 33806</name>
    <dbReference type="NCBI Taxonomy" id="566549"/>
    <lineage>
        <taxon>Bacteria</taxon>
        <taxon>Bacillati</taxon>
        <taxon>Actinomycetota</taxon>
        <taxon>Actinomycetes</taxon>
        <taxon>Mycobacteriales</taxon>
        <taxon>Corynebacteriaceae</taxon>
        <taxon>Corynebacterium</taxon>
    </lineage>
</organism>
<dbReference type="Proteomes" id="UP000006247">
    <property type="component" value="Unassembled WGS sequence"/>
</dbReference>
<evidence type="ECO:0000313" key="1">
    <source>
        <dbReference type="EMBL" id="EEG28313.1"/>
    </source>
</evidence>
<comment type="caution">
    <text evidence="1">The sequence shown here is derived from an EMBL/GenBank/DDBJ whole genome shotgun (WGS) entry which is preliminary data.</text>
</comment>
<proteinExistence type="predicted"/>
<sequence>MFLIFLTAVIYADCLYGLLVPVVIPGDNVLVEVLSLLYKVEPIYYTGCSGEDMAEVEWWWHDLVVVRTVLPSSVQN</sequence>
<reference evidence="1 2" key="1">
    <citation type="submission" date="2009-01" db="EMBL/GenBank/DDBJ databases">
        <authorList>
            <person name="Fulton L."/>
            <person name="Clifton S."/>
            <person name="Chinwalla A.T."/>
            <person name="Mitreva M."/>
            <person name="Sodergren E."/>
            <person name="Weinstock G."/>
            <person name="Clifton S."/>
            <person name="Dooling D.J."/>
            <person name="Fulton B."/>
            <person name="Minx P."/>
            <person name="Pepin K.H."/>
            <person name="Johnson M."/>
            <person name="Bhonagiri V."/>
            <person name="Nash W.E."/>
            <person name="Mardis E.R."/>
            <person name="Wilson R.K."/>
        </authorList>
    </citation>
    <scope>NUCLEOTIDE SEQUENCE [LARGE SCALE GENOMIC DNA]</scope>
    <source>
        <strain evidence="1 2">ATCC 33806</strain>
    </source>
</reference>
<protein>
    <submittedName>
        <fullName evidence="1">Uncharacterized protein</fullName>
    </submittedName>
</protein>
<evidence type="ECO:0000313" key="2">
    <source>
        <dbReference type="Proteomes" id="UP000006247"/>
    </source>
</evidence>
<dbReference type="HOGENOM" id="CLU_2648355_0_0_11"/>
<name>C0DZJ6_9CORY</name>
<dbReference type="EMBL" id="ACEB01000002">
    <property type="protein sequence ID" value="EEG28313.1"/>
    <property type="molecule type" value="Genomic_DNA"/>
</dbReference>
<dbReference type="AlphaFoldDB" id="C0DZJ6"/>
<accession>C0DZJ6</accession>